<dbReference type="InterPro" id="IPR000488">
    <property type="entry name" value="Death_dom"/>
</dbReference>
<dbReference type="PROSITE" id="PS50104">
    <property type="entry name" value="TIR"/>
    <property type="match status" value="1"/>
</dbReference>
<dbReference type="PROSITE" id="PS50017">
    <property type="entry name" value="DEATH_DOMAIN"/>
    <property type="match status" value="1"/>
</dbReference>
<dbReference type="Pfam" id="PF00531">
    <property type="entry name" value="Death"/>
    <property type="match status" value="1"/>
</dbReference>
<dbReference type="InterPro" id="IPR011029">
    <property type="entry name" value="DEATH-like_dom_sf"/>
</dbReference>
<feature type="compositionally biased region" description="Basic residues" evidence="4">
    <location>
        <begin position="396"/>
        <end position="411"/>
    </location>
</feature>
<dbReference type="GO" id="GO:0045087">
    <property type="term" value="P:innate immune response"/>
    <property type="evidence" value="ECO:0007669"/>
    <property type="project" value="TreeGrafter"/>
</dbReference>
<accession>A0A0K8TL98</accession>
<dbReference type="GO" id="GO:0002755">
    <property type="term" value="P:MyD88-dependent toll-like receptor signaling pathway"/>
    <property type="evidence" value="ECO:0007669"/>
    <property type="project" value="InterPro"/>
</dbReference>
<keyword evidence="2" id="KW-0963">Cytoplasm</keyword>
<dbReference type="SMART" id="SM00255">
    <property type="entry name" value="TIR"/>
    <property type="match status" value="1"/>
</dbReference>
<evidence type="ECO:0000256" key="1">
    <source>
        <dbReference type="ARBA" id="ARBA00004496"/>
    </source>
</evidence>
<dbReference type="Gene3D" id="3.40.50.10140">
    <property type="entry name" value="Toll/interleukin-1 receptor homology (TIR) domain"/>
    <property type="match status" value="1"/>
</dbReference>
<dbReference type="SUPFAM" id="SSF52200">
    <property type="entry name" value="Toll/Interleukin receptor TIR domain"/>
    <property type="match status" value="1"/>
</dbReference>
<dbReference type="GO" id="GO:0008063">
    <property type="term" value="P:Toll signaling pathway"/>
    <property type="evidence" value="ECO:0007669"/>
    <property type="project" value="TreeGrafter"/>
</dbReference>
<evidence type="ECO:0000259" key="6">
    <source>
        <dbReference type="PROSITE" id="PS50104"/>
    </source>
</evidence>
<dbReference type="GO" id="GO:0035325">
    <property type="term" value="F:Toll-like receptor binding"/>
    <property type="evidence" value="ECO:0007669"/>
    <property type="project" value="TreeGrafter"/>
</dbReference>
<dbReference type="InterPro" id="IPR035897">
    <property type="entry name" value="Toll_tir_struct_dom_sf"/>
</dbReference>
<dbReference type="GO" id="GO:0070976">
    <property type="term" value="F:TIR domain binding"/>
    <property type="evidence" value="ECO:0007669"/>
    <property type="project" value="InterPro"/>
</dbReference>
<evidence type="ECO:0000256" key="2">
    <source>
        <dbReference type="ARBA" id="ARBA00022490"/>
    </source>
</evidence>
<dbReference type="SUPFAM" id="SSF47986">
    <property type="entry name" value="DEATH domain"/>
    <property type="match status" value="1"/>
</dbReference>
<protein>
    <submittedName>
        <fullName evidence="7">Putative tir domain protein</fullName>
    </submittedName>
</protein>
<evidence type="ECO:0000256" key="4">
    <source>
        <dbReference type="SAM" id="MobiDB-lite"/>
    </source>
</evidence>
<keyword evidence="3" id="KW-0395">Inflammatory response</keyword>
<dbReference type="PANTHER" id="PTHR15079:SF3">
    <property type="entry name" value="MYELOID DIFFERENTIATION PRIMARY RESPONSE PROTEIN MYD88"/>
    <property type="match status" value="1"/>
</dbReference>
<dbReference type="GO" id="GO:0034142">
    <property type="term" value="P:toll-like receptor 4 signaling pathway"/>
    <property type="evidence" value="ECO:0007669"/>
    <property type="project" value="TreeGrafter"/>
</dbReference>
<dbReference type="Pfam" id="PF13676">
    <property type="entry name" value="TIR_2"/>
    <property type="match status" value="1"/>
</dbReference>
<dbReference type="InterPro" id="IPR000157">
    <property type="entry name" value="TIR_dom"/>
</dbReference>
<dbReference type="GO" id="GO:0005737">
    <property type="term" value="C:cytoplasm"/>
    <property type="evidence" value="ECO:0007669"/>
    <property type="project" value="UniProtKB-SubCell"/>
</dbReference>
<feature type="domain" description="TIR" evidence="6">
    <location>
        <begin position="149"/>
        <end position="280"/>
    </location>
</feature>
<evidence type="ECO:0000256" key="3">
    <source>
        <dbReference type="ARBA" id="ARBA00023198"/>
    </source>
</evidence>
<comment type="subcellular location">
    <subcellularLocation>
        <location evidence="1">Cytoplasm</location>
    </subcellularLocation>
</comment>
<organism evidence="7">
    <name type="scientific">Tabanus bromius</name>
    <name type="common">Band-eyed brown horse fly</name>
    <dbReference type="NCBI Taxonomy" id="304241"/>
    <lineage>
        <taxon>Eukaryota</taxon>
        <taxon>Metazoa</taxon>
        <taxon>Ecdysozoa</taxon>
        <taxon>Arthropoda</taxon>
        <taxon>Hexapoda</taxon>
        <taxon>Insecta</taxon>
        <taxon>Pterygota</taxon>
        <taxon>Neoptera</taxon>
        <taxon>Endopterygota</taxon>
        <taxon>Diptera</taxon>
        <taxon>Brachycera</taxon>
        <taxon>Tabanomorpha</taxon>
        <taxon>Tabanoidea</taxon>
        <taxon>Tabanidae</taxon>
        <taxon>Tabanus</taxon>
    </lineage>
</organism>
<sequence>MEVNIEDVPVKVLRYQSRQQLSKHLNSQKVLLSENGLPRDWRGIAHLAGCKHDLALERDPDPMAKVLKLWSEEQGESATIGQLRKFLELIDRYDVEEDLSQAMEEDVVFFSNTTRNTPQEIPDTSVISADSCVITNDDITRLQQGQGPQKYDAFVLFADEDIDFADELIERMQNFGLKLCVKERDLLGGIPFEHEAIMRLISERCNRLVIVVSPNFFRSPANSFFVSYAAALGIEQRRRKIVPCVYRACELPPTLSFYFLLYYERSGRFWNFWDKLRDSLQATVIKHPEASNFSIPAIASINDHEIEKKQVCPFKVDEKKLNQSPKVDTLRSKCDEELQKLKYCSNKEQMLTESQHSVSKQVDESNDNKEKTVDTNCTISLKRKWYEKILFSTSQKHRPKKTKNKKTKGTCKKVGLEDC</sequence>
<dbReference type="EMBL" id="GDAI01002509">
    <property type="protein sequence ID" value="JAI15094.1"/>
    <property type="molecule type" value="mRNA"/>
</dbReference>
<dbReference type="GO" id="GO:0050830">
    <property type="term" value="P:defense response to Gram-positive bacterium"/>
    <property type="evidence" value="ECO:0007669"/>
    <property type="project" value="TreeGrafter"/>
</dbReference>
<dbReference type="Gene3D" id="1.10.533.10">
    <property type="entry name" value="Death Domain, Fas"/>
    <property type="match status" value="1"/>
</dbReference>
<dbReference type="GO" id="GO:0043123">
    <property type="term" value="P:positive regulation of canonical NF-kappaB signal transduction"/>
    <property type="evidence" value="ECO:0007669"/>
    <property type="project" value="InterPro"/>
</dbReference>
<name>A0A0K8TL98_TABBR</name>
<feature type="region of interest" description="Disordered" evidence="4">
    <location>
        <begin position="396"/>
        <end position="419"/>
    </location>
</feature>
<reference evidence="7" key="1">
    <citation type="journal article" date="2015" name="Insect Biochem. Mol. Biol.">
        <title>An insight into the sialome of the horse fly, Tabanus bromius.</title>
        <authorList>
            <person name="Ribeiro J.M."/>
            <person name="Kazimirova M."/>
            <person name="Takac P."/>
            <person name="Andersen J.F."/>
            <person name="Francischetti I.M."/>
        </authorList>
    </citation>
    <scope>NUCLEOTIDE SEQUENCE</scope>
</reference>
<evidence type="ECO:0000259" key="5">
    <source>
        <dbReference type="PROSITE" id="PS50017"/>
    </source>
</evidence>
<evidence type="ECO:0000313" key="7">
    <source>
        <dbReference type="EMBL" id="JAI15094.1"/>
    </source>
</evidence>
<dbReference type="AlphaFoldDB" id="A0A0K8TL98"/>
<feature type="domain" description="Death" evidence="5">
    <location>
        <begin position="61"/>
        <end position="103"/>
    </location>
</feature>
<dbReference type="GO" id="GO:0005886">
    <property type="term" value="C:plasma membrane"/>
    <property type="evidence" value="ECO:0007669"/>
    <property type="project" value="TreeGrafter"/>
</dbReference>
<dbReference type="InterPro" id="IPR017281">
    <property type="entry name" value="Myelin_different_resp_MyD88"/>
</dbReference>
<proteinExistence type="evidence at transcript level"/>
<dbReference type="PANTHER" id="PTHR15079">
    <property type="entry name" value="MYD88"/>
    <property type="match status" value="1"/>
</dbReference>